<name>A0A1G2G9F8_9BACT</name>
<proteinExistence type="predicted"/>
<dbReference type="EMBL" id="MHNN01000005">
    <property type="protein sequence ID" value="OGZ46837.1"/>
    <property type="molecule type" value="Genomic_DNA"/>
</dbReference>
<evidence type="ECO:0000313" key="2">
    <source>
        <dbReference type="Proteomes" id="UP000176576"/>
    </source>
</evidence>
<organism evidence="1 2">
    <name type="scientific">Candidatus Ryanbacteria bacterium RIFCSPHIGHO2_02_FULL_45_13b</name>
    <dbReference type="NCBI Taxonomy" id="1802117"/>
    <lineage>
        <taxon>Bacteria</taxon>
        <taxon>Candidatus Ryaniibacteriota</taxon>
    </lineage>
</organism>
<gene>
    <name evidence="1" type="ORF">A3J54_00010</name>
</gene>
<dbReference type="Proteomes" id="UP000176576">
    <property type="component" value="Unassembled WGS sequence"/>
</dbReference>
<dbReference type="AlphaFoldDB" id="A0A1G2G9F8"/>
<evidence type="ECO:0000313" key="1">
    <source>
        <dbReference type="EMBL" id="OGZ46837.1"/>
    </source>
</evidence>
<accession>A0A1G2G9F8</accession>
<reference evidence="1 2" key="1">
    <citation type="journal article" date="2016" name="Nat. Commun.">
        <title>Thousands of microbial genomes shed light on interconnected biogeochemical processes in an aquifer system.</title>
        <authorList>
            <person name="Anantharaman K."/>
            <person name="Brown C.T."/>
            <person name="Hug L.A."/>
            <person name="Sharon I."/>
            <person name="Castelle C.J."/>
            <person name="Probst A.J."/>
            <person name="Thomas B.C."/>
            <person name="Singh A."/>
            <person name="Wilkins M.J."/>
            <person name="Karaoz U."/>
            <person name="Brodie E.L."/>
            <person name="Williams K.H."/>
            <person name="Hubbard S.S."/>
            <person name="Banfield J.F."/>
        </authorList>
    </citation>
    <scope>NUCLEOTIDE SEQUENCE [LARGE SCALE GENOMIC DNA]</scope>
</reference>
<protein>
    <submittedName>
        <fullName evidence="1">Uncharacterized protein</fullName>
    </submittedName>
</protein>
<sequence>MVLKKQNPKEQLPTEKVTVLTRPISNRWEDREVTKLACNLRAALERHPNHPALIVIRGEYDRKRIQEALGKSDFEHRIVAVSESKKSLPFEILPR</sequence>
<comment type="caution">
    <text evidence="1">The sequence shown here is derived from an EMBL/GenBank/DDBJ whole genome shotgun (WGS) entry which is preliminary data.</text>
</comment>